<organism evidence="3">
    <name type="scientific">Salvia splendens</name>
    <name type="common">Scarlet sage</name>
    <dbReference type="NCBI Taxonomy" id="180675"/>
    <lineage>
        <taxon>Eukaryota</taxon>
        <taxon>Viridiplantae</taxon>
        <taxon>Streptophyta</taxon>
        <taxon>Embryophyta</taxon>
        <taxon>Tracheophyta</taxon>
        <taxon>Spermatophyta</taxon>
        <taxon>Magnoliopsida</taxon>
        <taxon>eudicotyledons</taxon>
        <taxon>Gunneridae</taxon>
        <taxon>Pentapetalae</taxon>
        <taxon>asterids</taxon>
        <taxon>lamiids</taxon>
        <taxon>Lamiales</taxon>
        <taxon>Lamiaceae</taxon>
        <taxon>Nepetoideae</taxon>
        <taxon>Mentheae</taxon>
        <taxon>Salviinae</taxon>
        <taxon>Salvia</taxon>
        <taxon>Salvia subgen. Calosphace</taxon>
        <taxon>core Calosphace</taxon>
    </lineage>
</organism>
<dbReference type="GO" id="GO:0004497">
    <property type="term" value="F:monooxygenase activity"/>
    <property type="evidence" value="ECO:0007669"/>
    <property type="project" value="TreeGrafter"/>
</dbReference>
<proteinExistence type="inferred from homology"/>
<feature type="region of interest" description="Disordered" evidence="2">
    <location>
        <begin position="79"/>
        <end position="98"/>
    </location>
</feature>
<dbReference type="InterPro" id="IPR007736">
    <property type="entry name" value="Caleosin-related"/>
</dbReference>
<dbReference type="EMBL" id="PNBA02000018">
    <property type="protein sequence ID" value="KAG6393411.1"/>
    <property type="molecule type" value="Genomic_DNA"/>
</dbReference>
<dbReference type="PANTHER" id="PTHR31495">
    <property type="entry name" value="PEROXYGENASE 3-RELATED"/>
    <property type="match status" value="1"/>
</dbReference>
<dbReference type="Proteomes" id="UP000298416">
    <property type="component" value="Unassembled WGS sequence"/>
</dbReference>
<dbReference type="Pfam" id="PF05042">
    <property type="entry name" value="Caleosin"/>
    <property type="match status" value="1"/>
</dbReference>
<evidence type="ECO:0000313" key="4">
    <source>
        <dbReference type="Proteomes" id="UP000298416"/>
    </source>
</evidence>
<evidence type="ECO:0000256" key="1">
    <source>
        <dbReference type="ARBA" id="ARBA00006765"/>
    </source>
</evidence>
<dbReference type="AlphaFoldDB" id="A0A8X8WEV6"/>
<dbReference type="PANTHER" id="PTHR31495:SF50">
    <property type="entry name" value="PEROXYGENASE 1"/>
    <property type="match status" value="1"/>
</dbReference>
<reference evidence="3" key="2">
    <citation type="submission" date="2020-08" db="EMBL/GenBank/DDBJ databases">
        <title>Plant Genome Project.</title>
        <authorList>
            <person name="Zhang R.-G."/>
        </authorList>
    </citation>
    <scope>NUCLEOTIDE SEQUENCE</scope>
    <source>
        <strain evidence="3">Huo1</strain>
        <tissue evidence="3">Leaf</tissue>
    </source>
</reference>
<gene>
    <name evidence="3" type="ORF">SASPL_147652</name>
</gene>
<dbReference type="GO" id="GO:0005509">
    <property type="term" value="F:calcium ion binding"/>
    <property type="evidence" value="ECO:0007669"/>
    <property type="project" value="TreeGrafter"/>
</dbReference>
<reference evidence="3" key="1">
    <citation type="submission" date="2018-01" db="EMBL/GenBank/DDBJ databases">
        <authorList>
            <person name="Mao J.F."/>
        </authorList>
    </citation>
    <scope>NUCLEOTIDE SEQUENCE</scope>
    <source>
        <strain evidence="3">Huo1</strain>
        <tissue evidence="3">Leaf</tissue>
    </source>
</reference>
<evidence type="ECO:0000256" key="2">
    <source>
        <dbReference type="SAM" id="MobiDB-lite"/>
    </source>
</evidence>
<name>A0A8X8WEV6_SALSN</name>
<accession>A0A8X8WEV6</accession>
<protein>
    <recommendedName>
        <fullName evidence="5">Peroxygenase</fullName>
    </recommendedName>
</protein>
<evidence type="ECO:0008006" key="5">
    <source>
        <dbReference type="Google" id="ProtNLM"/>
    </source>
</evidence>
<sequence length="289" mass="32271">MPHAILRVKSRAATALHARHATSLSLATAPPFSISNPLSPFSPFIQKIKRFSPESAFAMAKSYAVAAGSTDRNAALSSEAPLAPVTMQRPGRTDLETSIPKPYMARGLIAPDMDHPNGTPGLAHNNLSVLQQHCAFFDQDDDGIIYPWETYSGFRLQHDRLLRNGDLHQSFNELRNASSKSGFRLLSSRFTFTTYTRPSMGAVREHTIEKEGRYCPSEFENMFSKHAETFPDKLSYGEMVGSKVEWTSLYILARDEEGYLSKEAIRRCFDGSLFDYCAKMQMGAEGKIK</sequence>
<keyword evidence="4" id="KW-1185">Reference proteome</keyword>
<comment type="caution">
    <text evidence="3">The sequence shown here is derived from an EMBL/GenBank/DDBJ whole genome shotgun (WGS) entry which is preliminary data.</text>
</comment>
<evidence type="ECO:0000313" key="3">
    <source>
        <dbReference type="EMBL" id="KAG6393411.1"/>
    </source>
</evidence>
<comment type="similarity">
    <text evidence="1">Belongs to the caleosin family.</text>
</comment>